<gene>
    <name evidence="8" type="ORF">P3X46_016368</name>
</gene>
<evidence type="ECO:0000256" key="5">
    <source>
        <dbReference type="ARBA" id="ARBA00022833"/>
    </source>
</evidence>
<evidence type="ECO:0000256" key="2">
    <source>
        <dbReference type="ARBA" id="ARBA00012483"/>
    </source>
</evidence>
<dbReference type="Proteomes" id="UP001174677">
    <property type="component" value="Chromosome 9"/>
</dbReference>
<comment type="caution">
    <text evidence="8">The sequence shown here is derived from an EMBL/GenBank/DDBJ whole genome shotgun (WGS) entry which is preliminary data.</text>
</comment>
<dbReference type="PROSITE" id="PS50089">
    <property type="entry name" value="ZF_RING_2"/>
    <property type="match status" value="1"/>
</dbReference>
<evidence type="ECO:0000313" key="9">
    <source>
        <dbReference type="Proteomes" id="UP001174677"/>
    </source>
</evidence>
<proteinExistence type="predicted"/>
<protein>
    <recommendedName>
        <fullName evidence="2">RING-type E3 ubiquitin transferase</fullName>
        <ecNumber evidence="2">2.3.2.27</ecNumber>
    </recommendedName>
</protein>
<dbReference type="PANTHER" id="PTHR15710">
    <property type="entry name" value="E3 UBIQUITIN-PROTEIN LIGASE PRAJA"/>
    <property type="match status" value="1"/>
</dbReference>
<evidence type="ECO:0000256" key="6">
    <source>
        <dbReference type="PROSITE-ProRule" id="PRU00175"/>
    </source>
</evidence>
<feature type="domain" description="RING-type" evidence="7">
    <location>
        <begin position="180"/>
        <end position="221"/>
    </location>
</feature>
<accession>A0ABQ9M090</accession>
<evidence type="ECO:0000256" key="4">
    <source>
        <dbReference type="ARBA" id="ARBA00022771"/>
    </source>
</evidence>
<reference evidence="8" key="1">
    <citation type="journal article" date="2023" name="Plant Biotechnol. J.">
        <title>Chromosome-level wild Hevea brasiliensis genome provides new tools for genomic-assisted breeding and valuable loci to elevate rubber yield.</title>
        <authorList>
            <person name="Cheng H."/>
            <person name="Song X."/>
            <person name="Hu Y."/>
            <person name="Wu T."/>
            <person name="Yang Q."/>
            <person name="An Z."/>
            <person name="Feng S."/>
            <person name="Deng Z."/>
            <person name="Wu W."/>
            <person name="Zeng X."/>
            <person name="Tu M."/>
            <person name="Wang X."/>
            <person name="Huang H."/>
        </authorList>
    </citation>
    <scope>NUCLEOTIDE SEQUENCE</scope>
    <source>
        <strain evidence="8">MT/VB/25A 57/8</strain>
    </source>
</reference>
<evidence type="ECO:0000313" key="8">
    <source>
        <dbReference type="EMBL" id="KAJ9173205.1"/>
    </source>
</evidence>
<dbReference type="SUPFAM" id="SSF57850">
    <property type="entry name" value="RING/U-box"/>
    <property type="match status" value="1"/>
</dbReference>
<dbReference type="Gene3D" id="3.30.40.10">
    <property type="entry name" value="Zinc/RING finger domain, C3HC4 (zinc finger)"/>
    <property type="match status" value="1"/>
</dbReference>
<organism evidence="8 9">
    <name type="scientific">Hevea brasiliensis</name>
    <name type="common">Para rubber tree</name>
    <name type="synonym">Siphonia brasiliensis</name>
    <dbReference type="NCBI Taxonomy" id="3981"/>
    <lineage>
        <taxon>Eukaryota</taxon>
        <taxon>Viridiplantae</taxon>
        <taxon>Streptophyta</taxon>
        <taxon>Embryophyta</taxon>
        <taxon>Tracheophyta</taxon>
        <taxon>Spermatophyta</taxon>
        <taxon>Magnoliopsida</taxon>
        <taxon>eudicotyledons</taxon>
        <taxon>Gunneridae</taxon>
        <taxon>Pentapetalae</taxon>
        <taxon>rosids</taxon>
        <taxon>fabids</taxon>
        <taxon>Malpighiales</taxon>
        <taxon>Euphorbiaceae</taxon>
        <taxon>Crotonoideae</taxon>
        <taxon>Micrandreae</taxon>
        <taxon>Hevea</taxon>
    </lineage>
</organism>
<dbReference type="InterPro" id="IPR001841">
    <property type="entry name" value="Znf_RING"/>
</dbReference>
<evidence type="ECO:0000256" key="1">
    <source>
        <dbReference type="ARBA" id="ARBA00000900"/>
    </source>
</evidence>
<evidence type="ECO:0000259" key="7">
    <source>
        <dbReference type="PROSITE" id="PS50089"/>
    </source>
</evidence>
<keyword evidence="4 6" id="KW-0863">Zinc-finger</keyword>
<evidence type="ECO:0000256" key="3">
    <source>
        <dbReference type="ARBA" id="ARBA00022723"/>
    </source>
</evidence>
<keyword evidence="3" id="KW-0479">Metal-binding</keyword>
<dbReference type="Pfam" id="PF13639">
    <property type="entry name" value="zf-RING_2"/>
    <property type="match status" value="1"/>
</dbReference>
<dbReference type="EMBL" id="JARPOI010000009">
    <property type="protein sequence ID" value="KAJ9173205.1"/>
    <property type="molecule type" value="Genomic_DNA"/>
</dbReference>
<sequence length="229" mass="26489">MCEEVRYQLQGISELNQNNQLPEPAAIRVTFRRNDVQQLCVRRHDGRFFEWESLQSSQQLSIWMPTGDSVSIRTLARTLEYWTMTVMGIPDCVHEEIVEQIASIASGYYTRIYVEIEMVRRIEIDFDDLRLLMRMERIEAEAASLGFIGEGRDMIPATESSIDALERLVFLDDLGGATTCTVCMEELQVGVQAIRLPCFHLYHQDCIVKWLQTSHFCPVCRHEMPANHQ</sequence>
<dbReference type="EC" id="2.3.2.27" evidence="2"/>
<dbReference type="PANTHER" id="PTHR15710:SF245">
    <property type="entry name" value="RING-TYPE DOMAIN-CONTAINING PROTEIN"/>
    <property type="match status" value="1"/>
</dbReference>
<comment type="catalytic activity">
    <reaction evidence="1">
        <text>S-ubiquitinyl-[E2 ubiquitin-conjugating enzyme]-L-cysteine + [acceptor protein]-L-lysine = [E2 ubiquitin-conjugating enzyme]-L-cysteine + N(6)-ubiquitinyl-[acceptor protein]-L-lysine.</text>
        <dbReference type="EC" id="2.3.2.27"/>
    </reaction>
</comment>
<dbReference type="SMART" id="SM00184">
    <property type="entry name" value="RING"/>
    <property type="match status" value="1"/>
</dbReference>
<keyword evidence="5" id="KW-0862">Zinc</keyword>
<keyword evidence="9" id="KW-1185">Reference proteome</keyword>
<name>A0ABQ9M090_HEVBR</name>
<dbReference type="InterPro" id="IPR013083">
    <property type="entry name" value="Znf_RING/FYVE/PHD"/>
</dbReference>